<proteinExistence type="predicted"/>
<dbReference type="EMBL" id="KN832982">
    <property type="protein sequence ID" value="KIM86313.1"/>
    <property type="molecule type" value="Genomic_DNA"/>
</dbReference>
<name>A0A0C3BJ19_PILCF</name>
<keyword evidence="2" id="KW-1185">Reference proteome</keyword>
<reference evidence="1 2" key="1">
    <citation type="submission" date="2014-04" db="EMBL/GenBank/DDBJ databases">
        <authorList>
            <consortium name="DOE Joint Genome Institute"/>
            <person name="Kuo A."/>
            <person name="Tarkka M."/>
            <person name="Buscot F."/>
            <person name="Kohler A."/>
            <person name="Nagy L.G."/>
            <person name="Floudas D."/>
            <person name="Copeland A."/>
            <person name="Barry K.W."/>
            <person name="Cichocki N."/>
            <person name="Veneault-Fourrey C."/>
            <person name="LaButti K."/>
            <person name="Lindquist E.A."/>
            <person name="Lipzen A."/>
            <person name="Lundell T."/>
            <person name="Morin E."/>
            <person name="Murat C."/>
            <person name="Sun H."/>
            <person name="Tunlid A."/>
            <person name="Henrissat B."/>
            <person name="Grigoriev I.V."/>
            <person name="Hibbett D.S."/>
            <person name="Martin F."/>
            <person name="Nordberg H.P."/>
            <person name="Cantor M.N."/>
            <person name="Hua S.X."/>
        </authorList>
    </citation>
    <scope>NUCLEOTIDE SEQUENCE [LARGE SCALE GENOMIC DNA]</scope>
    <source>
        <strain evidence="1 2">F 1598</strain>
    </source>
</reference>
<organism evidence="1 2">
    <name type="scientific">Piloderma croceum (strain F 1598)</name>
    <dbReference type="NCBI Taxonomy" id="765440"/>
    <lineage>
        <taxon>Eukaryota</taxon>
        <taxon>Fungi</taxon>
        <taxon>Dikarya</taxon>
        <taxon>Basidiomycota</taxon>
        <taxon>Agaricomycotina</taxon>
        <taxon>Agaricomycetes</taxon>
        <taxon>Agaricomycetidae</taxon>
        <taxon>Atheliales</taxon>
        <taxon>Atheliaceae</taxon>
        <taxon>Piloderma</taxon>
    </lineage>
</organism>
<reference evidence="2" key="2">
    <citation type="submission" date="2015-01" db="EMBL/GenBank/DDBJ databases">
        <title>Evolutionary Origins and Diversification of the Mycorrhizal Mutualists.</title>
        <authorList>
            <consortium name="DOE Joint Genome Institute"/>
            <consortium name="Mycorrhizal Genomics Consortium"/>
            <person name="Kohler A."/>
            <person name="Kuo A."/>
            <person name="Nagy L.G."/>
            <person name="Floudas D."/>
            <person name="Copeland A."/>
            <person name="Barry K.W."/>
            <person name="Cichocki N."/>
            <person name="Veneault-Fourrey C."/>
            <person name="LaButti K."/>
            <person name="Lindquist E.A."/>
            <person name="Lipzen A."/>
            <person name="Lundell T."/>
            <person name="Morin E."/>
            <person name="Murat C."/>
            <person name="Riley R."/>
            <person name="Ohm R."/>
            <person name="Sun H."/>
            <person name="Tunlid A."/>
            <person name="Henrissat B."/>
            <person name="Grigoriev I.V."/>
            <person name="Hibbett D.S."/>
            <person name="Martin F."/>
        </authorList>
    </citation>
    <scope>NUCLEOTIDE SEQUENCE [LARGE SCALE GENOMIC DNA]</scope>
    <source>
        <strain evidence="2">F 1598</strain>
    </source>
</reference>
<gene>
    <name evidence="1" type="ORF">PILCRDRAFT_816254</name>
</gene>
<dbReference type="Proteomes" id="UP000054166">
    <property type="component" value="Unassembled WGS sequence"/>
</dbReference>
<protein>
    <submittedName>
        <fullName evidence="1">Uncharacterized protein</fullName>
    </submittedName>
</protein>
<dbReference type="AlphaFoldDB" id="A0A0C3BJ19"/>
<dbReference type="InParanoid" id="A0A0C3BJ19"/>
<accession>A0A0C3BJ19</accession>
<evidence type="ECO:0000313" key="1">
    <source>
        <dbReference type="EMBL" id="KIM86313.1"/>
    </source>
</evidence>
<dbReference type="HOGENOM" id="CLU_2758683_0_0_1"/>
<evidence type="ECO:0000313" key="2">
    <source>
        <dbReference type="Proteomes" id="UP000054166"/>
    </source>
</evidence>
<sequence length="70" mass="7551">MAVVFRKMMLISNFISGATVLANSEGSIVWLSAARHSIVTTLHKVVSWSIFAITMNGVVEALAQVCDIDV</sequence>